<name>A0A8H5ZGP1_COCSA</name>
<comment type="caution">
    <text evidence="1">The sequence shown here is derived from an EMBL/GenBank/DDBJ whole genome shotgun (WGS) entry which is preliminary data.</text>
</comment>
<feature type="non-terminal residue" evidence="1">
    <location>
        <position position="1"/>
    </location>
</feature>
<dbReference type="AlphaFoldDB" id="A0A8H5ZGP1"/>
<sequence length="183" mass="20173">MVEKGRVAFPKSEFFWGGLSMMIMMVGYGESSVGALGTAGKPLYHEADYPEHPRPYHWRDMQVSIVGRKPLMRSEKESLSAHTGSFLCVSKDVYQKYSDVQGTASLGGRADMMTFLVTVQPCATIITQDAQVSPRDVPLAPMPWYLKLYRENTATLGGGIAECKAGMRLAITLRVTVMPSVDM</sequence>
<protein>
    <submittedName>
        <fullName evidence="1">Uncharacterized protein</fullName>
    </submittedName>
</protein>
<accession>A0A8H5ZGP1</accession>
<reference evidence="1" key="1">
    <citation type="submission" date="2019-11" db="EMBL/GenBank/DDBJ databases">
        <title>Bipolaris sorokiniana Genome sequencing.</title>
        <authorList>
            <person name="Wang H."/>
        </authorList>
    </citation>
    <scope>NUCLEOTIDE SEQUENCE</scope>
</reference>
<organism evidence="1 2">
    <name type="scientific">Cochliobolus sativus</name>
    <name type="common">Common root rot and spot blotch fungus</name>
    <name type="synonym">Bipolaris sorokiniana</name>
    <dbReference type="NCBI Taxonomy" id="45130"/>
    <lineage>
        <taxon>Eukaryota</taxon>
        <taxon>Fungi</taxon>
        <taxon>Dikarya</taxon>
        <taxon>Ascomycota</taxon>
        <taxon>Pezizomycotina</taxon>
        <taxon>Dothideomycetes</taxon>
        <taxon>Pleosporomycetidae</taxon>
        <taxon>Pleosporales</taxon>
        <taxon>Pleosporineae</taxon>
        <taxon>Pleosporaceae</taxon>
        <taxon>Bipolaris</taxon>
    </lineage>
</organism>
<proteinExistence type="predicted"/>
<gene>
    <name evidence="1" type="ORF">GGP41_009986</name>
</gene>
<evidence type="ECO:0000313" key="1">
    <source>
        <dbReference type="EMBL" id="KAF5848916.1"/>
    </source>
</evidence>
<evidence type="ECO:0000313" key="2">
    <source>
        <dbReference type="Proteomes" id="UP000624244"/>
    </source>
</evidence>
<dbReference type="Proteomes" id="UP000624244">
    <property type="component" value="Unassembled WGS sequence"/>
</dbReference>
<dbReference type="EMBL" id="WNKQ01000010">
    <property type="protein sequence ID" value="KAF5848916.1"/>
    <property type="molecule type" value="Genomic_DNA"/>
</dbReference>